<protein>
    <recommendedName>
        <fullName evidence="8">Zinc permease</fullName>
    </recommendedName>
</protein>
<feature type="transmembrane region" description="Helical" evidence="5">
    <location>
        <begin position="62"/>
        <end position="86"/>
    </location>
</feature>
<evidence type="ECO:0000256" key="3">
    <source>
        <dbReference type="ARBA" id="ARBA00022989"/>
    </source>
</evidence>
<dbReference type="InterPro" id="IPR003689">
    <property type="entry name" value="ZIP"/>
</dbReference>
<comment type="subcellular location">
    <subcellularLocation>
        <location evidence="1">Membrane</location>
        <topology evidence="1">Multi-pass membrane protein</topology>
    </subcellularLocation>
</comment>
<sequence>MDQILIMSLLAGLATIIGCLIVFAIGIPSRQFMAGYLGLAAGIMAILVVDLLSHALQIEGSWFVLRGILVGILFMVIISYGVDMLANQGIRKRRMGKKNTGQNNSEFVKIGWTMVLGIAMHNIPEGLAIAAGEAANHQLGLALIFAIALHNIPEGIGVTAPLLKSRTGKLSIITLLLLVSLCVPLGTWIGTHWIEPTDTMIATSLGFAAGAMVYIVAFHLLPSAFRQSPIYAQFGIFLGVLILSIAH</sequence>
<evidence type="ECO:0000313" key="6">
    <source>
        <dbReference type="EMBL" id="OEH85430.1"/>
    </source>
</evidence>
<keyword evidence="3 5" id="KW-1133">Transmembrane helix</keyword>
<dbReference type="STRING" id="1390249.BHU72_04895"/>
<name>A0A1E5L5N3_9FIRM</name>
<reference evidence="6 7" key="1">
    <citation type="submission" date="2016-09" db="EMBL/GenBank/DDBJ databases">
        <title>Desulfuribacillus arsenicus sp. nov., an obligately anaerobic, dissimilatory arsenic- and antimonate-reducing bacterium isolated from anoxic sediments.</title>
        <authorList>
            <person name="Abin C.A."/>
            <person name="Hollibaugh J.T."/>
        </authorList>
    </citation>
    <scope>NUCLEOTIDE SEQUENCE [LARGE SCALE GENOMIC DNA]</scope>
    <source>
        <strain evidence="6 7">MLFW-2</strain>
    </source>
</reference>
<dbReference type="GO" id="GO:0005385">
    <property type="term" value="F:zinc ion transmembrane transporter activity"/>
    <property type="evidence" value="ECO:0007669"/>
    <property type="project" value="TreeGrafter"/>
</dbReference>
<dbReference type="AlphaFoldDB" id="A0A1E5L5N3"/>
<organism evidence="6 7">
    <name type="scientific">Desulfuribacillus stibiiarsenatis</name>
    <dbReference type="NCBI Taxonomy" id="1390249"/>
    <lineage>
        <taxon>Bacteria</taxon>
        <taxon>Bacillati</taxon>
        <taxon>Bacillota</taxon>
        <taxon>Desulfuribacillia</taxon>
        <taxon>Desulfuribacillales</taxon>
        <taxon>Desulfuribacillaceae</taxon>
        <taxon>Desulfuribacillus</taxon>
    </lineage>
</organism>
<feature type="transmembrane region" description="Helical" evidence="5">
    <location>
        <begin position="34"/>
        <end position="56"/>
    </location>
</feature>
<proteinExistence type="predicted"/>
<evidence type="ECO:0000256" key="1">
    <source>
        <dbReference type="ARBA" id="ARBA00004141"/>
    </source>
</evidence>
<dbReference type="GO" id="GO:0016020">
    <property type="term" value="C:membrane"/>
    <property type="evidence" value="ECO:0007669"/>
    <property type="project" value="UniProtKB-SubCell"/>
</dbReference>
<evidence type="ECO:0000256" key="5">
    <source>
        <dbReference type="SAM" id="Phobius"/>
    </source>
</evidence>
<keyword evidence="7" id="KW-1185">Reference proteome</keyword>
<dbReference type="OrthoDB" id="9787346at2"/>
<feature type="transmembrane region" description="Helical" evidence="5">
    <location>
        <begin position="170"/>
        <end position="194"/>
    </location>
</feature>
<evidence type="ECO:0000313" key="7">
    <source>
        <dbReference type="Proteomes" id="UP000095255"/>
    </source>
</evidence>
<dbReference type="PANTHER" id="PTHR11040">
    <property type="entry name" value="ZINC/IRON TRANSPORTER"/>
    <property type="match status" value="1"/>
</dbReference>
<feature type="transmembrane region" description="Helical" evidence="5">
    <location>
        <begin position="200"/>
        <end position="221"/>
    </location>
</feature>
<dbReference type="EMBL" id="MJAT01000022">
    <property type="protein sequence ID" value="OEH85430.1"/>
    <property type="molecule type" value="Genomic_DNA"/>
</dbReference>
<comment type="caution">
    <text evidence="6">The sequence shown here is derived from an EMBL/GenBank/DDBJ whole genome shotgun (WGS) entry which is preliminary data.</text>
</comment>
<evidence type="ECO:0000256" key="2">
    <source>
        <dbReference type="ARBA" id="ARBA00022692"/>
    </source>
</evidence>
<evidence type="ECO:0000256" key="4">
    <source>
        <dbReference type="ARBA" id="ARBA00023136"/>
    </source>
</evidence>
<dbReference type="RefSeq" id="WP_069702257.1">
    <property type="nucleotide sequence ID" value="NZ_MJAT01000022.1"/>
</dbReference>
<keyword evidence="4 5" id="KW-0472">Membrane</keyword>
<feature type="transmembrane region" description="Helical" evidence="5">
    <location>
        <begin position="107"/>
        <end position="123"/>
    </location>
</feature>
<feature type="transmembrane region" description="Helical" evidence="5">
    <location>
        <begin position="143"/>
        <end position="163"/>
    </location>
</feature>
<dbReference type="Pfam" id="PF02535">
    <property type="entry name" value="Zip"/>
    <property type="match status" value="1"/>
</dbReference>
<feature type="transmembrane region" description="Helical" evidence="5">
    <location>
        <begin position="228"/>
        <end position="246"/>
    </location>
</feature>
<dbReference type="Proteomes" id="UP000095255">
    <property type="component" value="Unassembled WGS sequence"/>
</dbReference>
<dbReference type="PANTHER" id="PTHR11040:SF205">
    <property type="entry name" value="ZINC TRANSPORTER ZUPT"/>
    <property type="match status" value="1"/>
</dbReference>
<gene>
    <name evidence="6" type="ORF">BHU72_04895</name>
</gene>
<accession>A0A1E5L5N3</accession>
<keyword evidence="2 5" id="KW-0812">Transmembrane</keyword>
<evidence type="ECO:0008006" key="8">
    <source>
        <dbReference type="Google" id="ProtNLM"/>
    </source>
</evidence>
<feature type="transmembrane region" description="Helical" evidence="5">
    <location>
        <begin position="6"/>
        <end position="27"/>
    </location>
</feature>